<keyword evidence="4" id="KW-1185">Reference proteome</keyword>
<dbReference type="InterPro" id="IPR000867">
    <property type="entry name" value="IGFBP-like"/>
</dbReference>
<dbReference type="SUPFAM" id="SSF57184">
    <property type="entry name" value="Growth factor receptor domain"/>
    <property type="match status" value="1"/>
</dbReference>
<dbReference type="PANTHER" id="PTHR11551:SF13">
    <property type="entry name" value="INSULIN-LIKE GROWTH FACTOR-BINDING PROTEIN 2"/>
    <property type="match status" value="1"/>
</dbReference>
<dbReference type="GeneID" id="106172884"/>
<protein>
    <submittedName>
        <fullName evidence="5">Insulin-like growth factor-binding protein 5</fullName>
    </submittedName>
</protein>
<feature type="chain" id="PRO_5010324454" evidence="2">
    <location>
        <begin position="27"/>
        <end position="137"/>
    </location>
</feature>
<keyword evidence="1" id="KW-1015">Disulfide bond</keyword>
<accession>A0A1S3JH90</accession>
<keyword evidence="2" id="KW-0732">Signal</keyword>
<dbReference type="GO" id="GO:0005576">
    <property type="term" value="C:extracellular region"/>
    <property type="evidence" value="ECO:0007669"/>
    <property type="project" value="InterPro"/>
</dbReference>
<feature type="signal peptide" evidence="2">
    <location>
        <begin position="1"/>
        <end position="26"/>
    </location>
</feature>
<dbReference type="Pfam" id="PF00219">
    <property type="entry name" value="IGFBP"/>
    <property type="match status" value="1"/>
</dbReference>
<gene>
    <name evidence="5" type="primary">LOC106172884</name>
</gene>
<feature type="domain" description="IGFBP N-terminal" evidence="3">
    <location>
        <begin position="37"/>
        <end position="130"/>
    </location>
</feature>
<organism evidence="4 5">
    <name type="scientific">Lingula anatina</name>
    <name type="common">Brachiopod</name>
    <name type="synonym">Lingula unguis</name>
    <dbReference type="NCBI Taxonomy" id="7574"/>
    <lineage>
        <taxon>Eukaryota</taxon>
        <taxon>Metazoa</taxon>
        <taxon>Spiralia</taxon>
        <taxon>Lophotrochozoa</taxon>
        <taxon>Brachiopoda</taxon>
        <taxon>Linguliformea</taxon>
        <taxon>Lingulata</taxon>
        <taxon>Lingulida</taxon>
        <taxon>Linguloidea</taxon>
        <taxon>Lingulidae</taxon>
        <taxon>Lingula</taxon>
    </lineage>
</organism>
<dbReference type="SMART" id="SM00121">
    <property type="entry name" value="IB"/>
    <property type="match status" value="1"/>
</dbReference>
<evidence type="ECO:0000313" key="4">
    <source>
        <dbReference type="Proteomes" id="UP000085678"/>
    </source>
</evidence>
<dbReference type="RefSeq" id="XP_013409264.1">
    <property type="nucleotide sequence ID" value="XM_013553810.2"/>
</dbReference>
<dbReference type="AlphaFoldDB" id="A0A1S3JH90"/>
<evidence type="ECO:0000256" key="1">
    <source>
        <dbReference type="ARBA" id="ARBA00023157"/>
    </source>
</evidence>
<sequence>MEAPSRSTGALFLIVVVAGLFLLSDGFILTKDSADLVHCKPCEQISIVQDAKGNLVSKVEKEQCRPLPADCEAVRVKCGCCDVCASKEKEPCGAWRPRCEKALTCSNVETGVEKADVEWYNFDFVGICVKNTKGAKE</sequence>
<evidence type="ECO:0000259" key="3">
    <source>
        <dbReference type="SMART" id="SM00121"/>
    </source>
</evidence>
<evidence type="ECO:0000313" key="5">
    <source>
        <dbReference type="RefSeq" id="XP_013409264.1"/>
    </source>
</evidence>
<proteinExistence type="predicted"/>
<dbReference type="OrthoDB" id="10591212at2759"/>
<evidence type="ECO:0000256" key="2">
    <source>
        <dbReference type="SAM" id="SignalP"/>
    </source>
</evidence>
<dbReference type="InterPro" id="IPR009030">
    <property type="entry name" value="Growth_fac_rcpt_cys_sf"/>
</dbReference>
<reference evidence="5" key="1">
    <citation type="submission" date="2025-08" db="UniProtKB">
        <authorList>
            <consortium name="RefSeq"/>
        </authorList>
    </citation>
    <scope>IDENTIFICATION</scope>
    <source>
        <tissue evidence="5">Gonads</tissue>
    </source>
</reference>
<dbReference type="InParanoid" id="A0A1S3JH90"/>
<dbReference type="KEGG" id="lak:106172884"/>
<dbReference type="PANTHER" id="PTHR11551">
    <property type="entry name" value="INSULIN-LIKE GROWTH FACTOR BINDING PROTEIN"/>
    <property type="match status" value="1"/>
</dbReference>
<dbReference type="Proteomes" id="UP000085678">
    <property type="component" value="Unplaced"/>
</dbReference>
<name>A0A1S3JH90_LINAN</name>
<dbReference type="Gene3D" id="4.10.40.20">
    <property type="match status" value="1"/>
</dbReference>